<dbReference type="Proteomes" id="UP001239111">
    <property type="component" value="Chromosome 1"/>
</dbReference>
<accession>A0ACC2PTQ7</accession>
<gene>
    <name evidence="1" type="ORF">QAD02_022586</name>
</gene>
<evidence type="ECO:0000313" key="1">
    <source>
        <dbReference type="EMBL" id="KAJ8686792.1"/>
    </source>
</evidence>
<dbReference type="EMBL" id="CM056741">
    <property type="protein sequence ID" value="KAJ8686792.1"/>
    <property type="molecule type" value="Genomic_DNA"/>
</dbReference>
<reference evidence="1" key="1">
    <citation type="submission" date="2023-04" db="EMBL/GenBank/DDBJ databases">
        <title>A chromosome-level genome assembly of the parasitoid wasp Eretmocerus hayati.</title>
        <authorList>
            <person name="Zhong Y."/>
            <person name="Liu S."/>
            <person name="Liu Y."/>
        </authorList>
    </citation>
    <scope>NUCLEOTIDE SEQUENCE</scope>
    <source>
        <strain evidence="1">ZJU_SS_LIU_2023</strain>
    </source>
</reference>
<organism evidence="1 2">
    <name type="scientific">Eretmocerus hayati</name>
    <dbReference type="NCBI Taxonomy" id="131215"/>
    <lineage>
        <taxon>Eukaryota</taxon>
        <taxon>Metazoa</taxon>
        <taxon>Ecdysozoa</taxon>
        <taxon>Arthropoda</taxon>
        <taxon>Hexapoda</taxon>
        <taxon>Insecta</taxon>
        <taxon>Pterygota</taxon>
        <taxon>Neoptera</taxon>
        <taxon>Endopterygota</taxon>
        <taxon>Hymenoptera</taxon>
        <taxon>Apocrita</taxon>
        <taxon>Proctotrupomorpha</taxon>
        <taxon>Chalcidoidea</taxon>
        <taxon>Aphelinidae</taxon>
        <taxon>Aphelininae</taxon>
        <taxon>Eretmocerus</taxon>
    </lineage>
</organism>
<comment type="caution">
    <text evidence="1">The sequence shown here is derived from an EMBL/GenBank/DDBJ whole genome shotgun (WGS) entry which is preliminary data.</text>
</comment>
<protein>
    <submittedName>
        <fullName evidence="1">Uncharacterized protein</fullName>
    </submittedName>
</protein>
<evidence type="ECO:0000313" key="2">
    <source>
        <dbReference type="Proteomes" id="UP001239111"/>
    </source>
</evidence>
<proteinExistence type="predicted"/>
<sequence length="109" mass="12223">MSIGRFQVTWGVPPPPWVIVMAAVCPGLPRLAFLRRGSLSCFWLFLSVSSFYVVLCVVLYSKKWTGSDFTKATNSYSGCEELQVVSIKVNPVEDKHQRTSPQHSDQLQS</sequence>
<keyword evidence="2" id="KW-1185">Reference proteome</keyword>
<name>A0ACC2PTQ7_9HYME</name>